<keyword evidence="8" id="KW-0808">Transferase</keyword>
<evidence type="ECO:0000256" key="1">
    <source>
        <dbReference type="ARBA" id="ARBA00005384"/>
    </source>
</evidence>
<feature type="region of interest" description="Disordered" evidence="6">
    <location>
        <begin position="472"/>
        <end position="499"/>
    </location>
</feature>
<dbReference type="InterPro" id="IPR015424">
    <property type="entry name" value="PyrdxlP-dep_Trfase"/>
</dbReference>
<dbReference type="Proteomes" id="UP001597260">
    <property type="component" value="Unassembled WGS sequence"/>
</dbReference>
<dbReference type="PROSITE" id="PS50949">
    <property type="entry name" value="HTH_GNTR"/>
    <property type="match status" value="1"/>
</dbReference>
<feature type="compositionally biased region" description="Low complexity" evidence="6">
    <location>
        <begin position="75"/>
        <end position="91"/>
    </location>
</feature>
<keyword evidence="3" id="KW-0805">Transcription regulation</keyword>
<dbReference type="InterPro" id="IPR036390">
    <property type="entry name" value="WH_DNA-bd_sf"/>
</dbReference>
<dbReference type="PANTHER" id="PTHR46577:SF1">
    <property type="entry name" value="HTH-TYPE TRANSCRIPTIONAL REGULATORY PROTEIN GABR"/>
    <property type="match status" value="1"/>
</dbReference>
<keyword evidence="4" id="KW-0238">DNA-binding</keyword>
<feature type="domain" description="HTH gntR-type" evidence="7">
    <location>
        <begin position="15"/>
        <end position="83"/>
    </location>
</feature>
<comment type="caution">
    <text evidence="8">The sequence shown here is derived from an EMBL/GenBank/DDBJ whole genome shotgun (WGS) entry which is preliminary data.</text>
</comment>
<evidence type="ECO:0000256" key="6">
    <source>
        <dbReference type="SAM" id="MobiDB-lite"/>
    </source>
</evidence>
<dbReference type="InterPro" id="IPR000524">
    <property type="entry name" value="Tscrpt_reg_HTH_GntR"/>
</dbReference>
<sequence length="519" mass="54805">MSTLETLIELDRSRPGLSAQLTAALRDAIVQGRLAPGTRLPASRGLAADLRLSRGVVVEAYEQLVAEGRLVARRGSGTTVASTPAATPAGSRRPDGQPGKISSRPDGQPGKISSRPDGQPGKIAVIGGDVAQHADDTRGVLPDYRDLGVVPLRPGVPDPAMFPREQWRRAYERALLSLPDAALDYGDPAGAPRLRTELANYLGRVRSARVDPADLLVTTGAAQAFYLVAAALRARGDSTVGFEDPGSVGIREHLTTLGLRPVPVPVDADGLDVAALDRTGVRAVVVTPAHQFPTGVVLAPSRRTALLAWARRVDGMIVEDDYDAEFRYDRDPVGCLQGLAPDLVAHVGSVSKALAPAMRLGWLAAPPRLRAAARTAKFSADLGGPVLEQMAFAELLASGGYDRHLRRARRVHRQRRDAMVDALRRYLPAVQISGIAAGLHLVVELPADVDDAALTRAARAAGLGPVPLSRLRMPVPAAGGSDTEGSQRRPGPPGLALGYAAHSPDELVRAIRTLATLID</sequence>
<evidence type="ECO:0000256" key="3">
    <source>
        <dbReference type="ARBA" id="ARBA00023015"/>
    </source>
</evidence>
<dbReference type="InterPro" id="IPR051446">
    <property type="entry name" value="HTH_trans_reg/aminotransferase"/>
</dbReference>
<keyword evidence="2" id="KW-0663">Pyridoxal phosphate</keyword>
<gene>
    <name evidence="8" type="ORF">ACFQ4H_18070</name>
</gene>
<keyword evidence="5" id="KW-0804">Transcription</keyword>
<evidence type="ECO:0000259" key="7">
    <source>
        <dbReference type="PROSITE" id="PS50949"/>
    </source>
</evidence>
<proteinExistence type="inferred from homology"/>
<dbReference type="InterPro" id="IPR015421">
    <property type="entry name" value="PyrdxlP-dep_Trfase_major"/>
</dbReference>
<evidence type="ECO:0000256" key="5">
    <source>
        <dbReference type="ARBA" id="ARBA00023163"/>
    </source>
</evidence>
<dbReference type="Pfam" id="PF00155">
    <property type="entry name" value="Aminotran_1_2"/>
    <property type="match status" value="1"/>
</dbReference>
<reference evidence="9" key="1">
    <citation type="journal article" date="2019" name="Int. J. Syst. Evol. Microbiol.">
        <title>The Global Catalogue of Microorganisms (GCM) 10K type strain sequencing project: providing services to taxonomists for standard genome sequencing and annotation.</title>
        <authorList>
            <consortium name="The Broad Institute Genomics Platform"/>
            <consortium name="The Broad Institute Genome Sequencing Center for Infectious Disease"/>
            <person name="Wu L."/>
            <person name="Ma J."/>
        </authorList>
    </citation>
    <scope>NUCLEOTIDE SEQUENCE [LARGE SCALE GENOMIC DNA]</scope>
    <source>
        <strain evidence="9">JCM 31037</strain>
    </source>
</reference>
<evidence type="ECO:0000313" key="8">
    <source>
        <dbReference type="EMBL" id="MFD1323001.1"/>
    </source>
</evidence>
<dbReference type="Pfam" id="PF00392">
    <property type="entry name" value="GntR"/>
    <property type="match status" value="1"/>
</dbReference>
<evidence type="ECO:0000256" key="2">
    <source>
        <dbReference type="ARBA" id="ARBA00022898"/>
    </source>
</evidence>
<dbReference type="Gene3D" id="3.40.640.10">
    <property type="entry name" value="Type I PLP-dependent aspartate aminotransferase-like (Major domain)"/>
    <property type="match status" value="1"/>
</dbReference>
<dbReference type="CDD" id="cd00609">
    <property type="entry name" value="AAT_like"/>
    <property type="match status" value="1"/>
</dbReference>
<dbReference type="PANTHER" id="PTHR46577">
    <property type="entry name" value="HTH-TYPE TRANSCRIPTIONAL REGULATORY PROTEIN GABR"/>
    <property type="match status" value="1"/>
</dbReference>
<dbReference type="SMART" id="SM00345">
    <property type="entry name" value="HTH_GNTR"/>
    <property type="match status" value="1"/>
</dbReference>
<dbReference type="RefSeq" id="WP_377572151.1">
    <property type="nucleotide sequence ID" value="NZ_JBHTMP010000026.1"/>
</dbReference>
<dbReference type="SUPFAM" id="SSF46785">
    <property type="entry name" value="Winged helix' DNA-binding domain"/>
    <property type="match status" value="1"/>
</dbReference>
<protein>
    <submittedName>
        <fullName evidence="8">PLP-dependent aminotransferase family protein</fullName>
    </submittedName>
</protein>
<organism evidence="8 9">
    <name type="scientific">Micromonospora sonneratiae</name>
    <dbReference type="NCBI Taxonomy" id="1184706"/>
    <lineage>
        <taxon>Bacteria</taxon>
        <taxon>Bacillati</taxon>
        <taxon>Actinomycetota</taxon>
        <taxon>Actinomycetes</taxon>
        <taxon>Micromonosporales</taxon>
        <taxon>Micromonosporaceae</taxon>
        <taxon>Micromonospora</taxon>
    </lineage>
</organism>
<keyword evidence="9" id="KW-1185">Reference proteome</keyword>
<keyword evidence="8" id="KW-0032">Aminotransferase</keyword>
<dbReference type="EMBL" id="JBHTMP010000026">
    <property type="protein sequence ID" value="MFD1323001.1"/>
    <property type="molecule type" value="Genomic_DNA"/>
</dbReference>
<name>A0ABW3YH54_9ACTN</name>
<feature type="region of interest" description="Disordered" evidence="6">
    <location>
        <begin position="75"/>
        <end position="121"/>
    </location>
</feature>
<dbReference type="InterPro" id="IPR036388">
    <property type="entry name" value="WH-like_DNA-bd_sf"/>
</dbReference>
<dbReference type="InterPro" id="IPR004839">
    <property type="entry name" value="Aminotransferase_I/II_large"/>
</dbReference>
<accession>A0ABW3YH54</accession>
<dbReference type="CDD" id="cd07377">
    <property type="entry name" value="WHTH_GntR"/>
    <property type="match status" value="1"/>
</dbReference>
<dbReference type="GO" id="GO:0008483">
    <property type="term" value="F:transaminase activity"/>
    <property type="evidence" value="ECO:0007669"/>
    <property type="project" value="UniProtKB-KW"/>
</dbReference>
<evidence type="ECO:0000313" key="9">
    <source>
        <dbReference type="Proteomes" id="UP001597260"/>
    </source>
</evidence>
<dbReference type="Gene3D" id="1.10.10.10">
    <property type="entry name" value="Winged helix-like DNA-binding domain superfamily/Winged helix DNA-binding domain"/>
    <property type="match status" value="1"/>
</dbReference>
<evidence type="ECO:0000256" key="4">
    <source>
        <dbReference type="ARBA" id="ARBA00023125"/>
    </source>
</evidence>
<comment type="similarity">
    <text evidence="1">In the C-terminal section; belongs to the class-I pyridoxal-phosphate-dependent aminotransferase family.</text>
</comment>
<dbReference type="SUPFAM" id="SSF53383">
    <property type="entry name" value="PLP-dependent transferases"/>
    <property type="match status" value="1"/>
</dbReference>